<evidence type="ECO:0000259" key="7">
    <source>
        <dbReference type="Pfam" id="PF04138"/>
    </source>
</evidence>
<keyword evidence="5 6" id="KW-0472">Membrane</keyword>
<feature type="transmembrane region" description="Helical" evidence="6">
    <location>
        <begin position="111"/>
        <end position="128"/>
    </location>
</feature>
<dbReference type="AlphaFoldDB" id="A0A2D0NJV8"/>
<evidence type="ECO:0000313" key="9">
    <source>
        <dbReference type="Proteomes" id="UP000223913"/>
    </source>
</evidence>
<protein>
    <recommendedName>
        <fullName evidence="7">GtrA/DPMS transmembrane domain-containing protein</fullName>
    </recommendedName>
</protein>
<dbReference type="Pfam" id="PF04138">
    <property type="entry name" value="GtrA_DPMS_TM"/>
    <property type="match status" value="1"/>
</dbReference>
<reference evidence="8 9" key="1">
    <citation type="submission" date="2017-10" db="EMBL/GenBank/DDBJ databases">
        <title>The draft genome sequence of Lewinella nigricans NBRC 102662.</title>
        <authorList>
            <person name="Wang K."/>
        </authorList>
    </citation>
    <scope>NUCLEOTIDE SEQUENCE [LARGE SCALE GENOMIC DNA]</scope>
    <source>
        <strain evidence="8 9">NBRC 102662</strain>
    </source>
</reference>
<comment type="similarity">
    <text evidence="2">Belongs to the GtrA family.</text>
</comment>
<gene>
    <name evidence="8" type="ORF">CRP01_03130</name>
</gene>
<feature type="transmembrane region" description="Helical" evidence="6">
    <location>
        <begin position="48"/>
        <end position="67"/>
    </location>
</feature>
<evidence type="ECO:0000256" key="2">
    <source>
        <dbReference type="ARBA" id="ARBA00009399"/>
    </source>
</evidence>
<evidence type="ECO:0000313" key="8">
    <source>
        <dbReference type="EMBL" id="PHN08023.1"/>
    </source>
</evidence>
<keyword evidence="9" id="KW-1185">Reference proteome</keyword>
<dbReference type="GO" id="GO:0000271">
    <property type="term" value="P:polysaccharide biosynthetic process"/>
    <property type="evidence" value="ECO:0007669"/>
    <property type="project" value="InterPro"/>
</dbReference>
<evidence type="ECO:0000256" key="6">
    <source>
        <dbReference type="SAM" id="Phobius"/>
    </source>
</evidence>
<proteinExistence type="inferred from homology"/>
<dbReference type="OrthoDB" id="1494129at2"/>
<keyword evidence="3 6" id="KW-0812">Transmembrane</keyword>
<evidence type="ECO:0000256" key="5">
    <source>
        <dbReference type="ARBA" id="ARBA00023136"/>
    </source>
</evidence>
<dbReference type="Proteomes" id="UP000223913">
    <property type="component" value="Unassembled WGS sequence"/>
</dbReference>
<sequence>MINWRESKVSKLFLLKGKYATASLVATLFEYGLYSLFIYAFAFEKTTSHIMSFGIAMIANFLLQRFFVFKLKRPVMKVFAMAMGFSLGGLLLSSLIFSTLVKIPFLEHNHYLAKVMTSGMIFFYNFYLKRFSFEKKFV</sequence>
<name>A0A2D0NJV8_FLAN2</name>
<dbReference type="InterPro" id="IPR051401">
    <property type="entry name" value="GtrA_CellWall_Glycosyl"/>
</dbReference>
<comment type="subcellular location">
    <subcellularLocation>
        <location evidence="1">Membrane</location>
        <topology evidence="1">Multi-pass membrane protein</topology>
    </subcellularLocation>
</comment>
<feature type="transmembrane region" description="Helical" evidence="6">
    <location>
        <begin position="21"/>
        <end position="42"/>
    </location>
</feature>
<dbReference type="EMBL" id="PDUD01000003">
    <property type="protein sequence ID" value="PHN08023.1"/>
    <property type="molecule type" value="Genomic_DNA"/>
</dbReference>
<dbReference type="GO" id="GO:0005886">
    <property type="term" value="C:plasma membrane"/>
    <property type="evidence" value="ECO:0007669"/>
    <property type="project" value="TreeGrafter"/>
</dbReference>
<comment type="caution">
    <text evidence="8">The sequence shown here is derived from an EMBL/GenBank/DDBJ whole genome shotgun (WGS) entry which is preliminary data.</text>
</comment>
<feature type="domain" description="GtrA/DPMS transmembrane" evidence="7">
    <location>
        <begin position="18"/>
        <end position="131"/>
    </location>
</feature>
<dbReference type="RefSeq" id="WP_099148542.1">
    <property type="nucleotide sequence ID" value="NZ_PDUD01000003.1"/>
</dbReference>
<dbReference type="PANTHER" id="PTHR38459">
    <property type="entry name" value="PROPHAGE BACTOPRENOL-LINKED GLUCOSE TRANSLOCASE HOMOLOG"/>
    <property type="match status" value="1"/>
</dbReference>
<evidence type="ECO:0000256" key="4">
    <source>
        <dbReference type="ARBA" id="ARBA00022989"/>
    </source>
</evidence>
<dbReference type="InterPro" id="IPR007267">
    <property type="entry name" value="GtrA_DPMS_TM"/>
</dbReference>
<feature type="transmembrane region" description="Helical" evidence="6">
    <location>
        <begin position="79"/>
        <end position="105"/>
    </location>
</feature>
<evidence type="ECO:0000256" key="1">
    <source>
        <dbReference type="ARBA" id="ARBA00004141"/>
    </source>
</evidence>
<dbReference type="PANTHER" id="PTHR38459:SF1">
    <property type="entry name" value="PROPHAGE BACTOPRENOL-LINKED GLUCOSE TRANSLOCASE HOMOLOG"/>
    <property type="match status" value="1"/>
</dbReference>
<keyword evidence="4 6" id="KW-1133">Transmembrane helix</keyword>
<organism evidence="8 9">
    <name type="scientific">Flavilitoribacter nigricans (strain ATCC 23147 / DSM 23189 / NBRC 102662 / NCIMB 1420 / SS-2)</name>
    <name type="common">Lewinella nigricans</name>
    <dbReference type="NCBI Taxonomy" id="1122177"/>
    <lineage>
        <taxon>Bacteria</taxon>
        <taxon>Pseudomonadati</taxon>
        <taxon>Bacteroidota</taxon>
        <taxon>Saprospiria</taxon>
        <taxon>Saprospirales</taxon>
        <taxon>Lewinellaceae</taxon>
        <taxon>Flavilitoribacter</taxon>
    </lineage>
</organism>
<accession>A0A2D0NJV8</accession>
<evidence type="ECO:0000256" key="3">
    <source>
        <dbReference type="ARBA" id="ARBA00022692"/>
    </source>
</evidence>